<dbReference type="PANTHER" id="PTHR12121">
    <property type="entry name" value="CARBON CATABOLITE REPRESSOR PROTEIN 4"/>
    <property type="match status" value="1"/>
</dbReference>
<dbReference type="Proteomes" id="UP000646827">
    <property type="component" value="Unassembled WGS sequence"/>
</dbReference>
<gene>
    <name evidence="2" type="ORF">INT45_007019</name>
</gene>
<dbReference type="InterPro" id="IPR005135">
    <property type="entry name" value="Endo/exonuclease/phosphatase"/>
</dbReference>
<dbReference type="InterPro" id="IPR050410">
    <property type="entry name" value="CCR4/nocturin_mRNA_transcr"/>
</dbReference>
<dbReference type="OrthoDB" id="276515at2759"/>
<dbReference type="Gene3D" id="3.60.10.10">
    <property type="entry name" value="Endonuclease/exonuclease/phosphatase"/>
    <property type="match status" value="2"/>
</dbReference>
<accession>A0A8H7S745</accession>
<dbReference type="SUPFAM" id="SSF56219">
    <property type="entry name" value="DNase I-like"/>
    <property type="match status" value="1"/>
</dbReference>
<reference evidence="2 3" key="1">
    <citation type="submission" date="2020-12" db="EMBL/GenBank/DDBJ databases">
        <title>Metabolic potential, ecology and presence of endohyphal bacteria is reflected in genomic diversity of Mucoromycotina.</title>
        <authorList>
            <person name="Muszewska A."/>
            <person name="Okrasinska A."/>
            <person name="Steczkiewicz K."/>
            <person name="Drgas O."/>
            <person name="Orlowska M."/>
            <person name="Perlinska-Lenart U."/>
            <person name="Aleksandrzak-Piekarczyk T."/>
            <person name="Szatraj K."/>
            <person name="Zielenkiewicz U."/>
            <person name="Pilsyk S."/>
            <person name="Malc E."/>
            <person name="Mieczkowski P."/>
            <person name="Kruszewska J.S."/>
            <person name="Biernat P."/>
            <person name="Pawlowska J."/>
        </authorList>
    </citation>
    <scope>NUCLEOTIDE SEQUENCE [LARGE SCALE GENOMIC DNA]</scope>
    <source>
        <strain evidence="2 3">CBS 142.35</strain>
    </source>
</reference>
<dbReference type="EMBL" id="JAEPRB010000064">
    <property type="protein sequence ID" value="KAG2223293.1"/>
    <property type="molecule type" value="Genomic_DNA"/>
</dbReference>
<sequence length="353" mass="39969">MKFMTFNIRLDLGGESYAAAPELPEQFQGELPWSIRKWKVGDTVLMWEPDIVGFQEPLYHQVMDLDAMLCDEYAWVGAGRVNGQKEGEFAPVFYKKNILKVEDWHTLWLSEQPGTPGSVGWDAKHPRIATVVTFSRLSDGSRFFVYNTHFDHEGSESRKGAAQVILDHAKQNSELSILMGDLNSPESDGGYVTLTGGQAKQDNSSWKNIDDLNQKTQLKVATHTGNPVRTTEGMTLPTHRVIRPGQILQNLQRQRQQQEQEQNVFVDTRYALETIVTNQNARGSTISGPYGNFDTFTGFGEPDVVAPTKIDYIMMMHHHPENTTVRRFGVLSNMFDDRLLISDHRPVVAVIDW</sequence>
<name>A0A8H7S745_9FUNG</name>
<dbReference type="CDD" id="cd09083">
    <property type="entry name" value="EEP-1"/>
    <property type="match status" value="1"/>
</dbReference>
<evidence type="ECO:0000259" key="1">
    <source>
        <dbReference type="Pfam" id="PF03372"/>
    </source>
</evidence>
<comment type="caution">
    <text evidence="2">The sequence shown here is derived from an EMBL/GenBank/DDBJ whole genome shotgun (WGS) entry which is preliminary data.</text>
</comment>
<dbReference type="Pfam" id="PF03372">
    <property type="entry name" value="Exo_endo_phos"/>
    <property type="match status" value="1"/>
</dbReference>
<dbReference type="AlphaFoldDB" id="A0A8H7S745"/>
<proteinExistence type="predicted"/>
<evidence type="ECO:0000313" key="2">
    <source>
        <dbReference type="EMBL" id="KAG2223293.1"/>
    </source>
</evidence>
<dbReference type="GO" id="GO:0000175">
    <property type="term" value="F:3'-5'-RNA exonuclease activity"/>
    <property type="evidence" value="ECO:0007669"/>
    <property type="project" value="TreeGrafter"/>
</dbReference>
<dbReference type="PANTHER" id="PTHR12121:SF36">
    <property type="entry name" value="ENDONUCLEASE_EXONUCLEASE_PHOSPHATASE DOMAIN-CONTAINING PROTEIN"/>
    <property type="match status" value="1"/>
</dbReference>
<organism evidence="2 3">
    <name type="scientific">Circinella minor</name>
    <dbReference type="NCBI Taxonomy" id="1195481"/>
    <lineage>
        <taxon>Eukaryota</taxon>
        <taxon>Fungi</taxon>
        <taxon>Fungi incertae sedis</taxon>
        <taxon>Mucoromycota</taxon>
        <taxon>Mucoromycotina</taxon>
        <taxon>Mucoromycetes</taxon>
        <taxon>Mucorales</taxon>
        <taxon>Lichtheimiaceae</taxon>
        <taxon>Circinella</taxon>
    </lineage>
</organism>
<protein>
    <recommendedName>
        <fullName evidence="1">Endonuclease/exonuclease/phosphatase domain-containing protein</fullName>
    </recommendedName>
</protein>
<feature type="domain" description="Endonuclease/exonuclease/phosphatase" evidence="1">
    <location>
        <begin position="4"/>
        <end position="220"/>
    </location>
</feature>
<keyword evidence="3" id="KW-1185">Reference proteome</keyword>
<evidence type="ECO:0000313" key="3">
    <source>
        <dbReference type="Proteomes" id="UP000646827"/>
    </source>
</evidence>
<dbReference type="InterPro" id="IPR036691">
    <property type="entry name" value="Endo/exonu/phosph_ase_sf"/>
</dbReference>